<accession>A0A0S4IX36</accession>
<reference evidence="3" key="1">
    <citation type="submission" date="2015-09" db="EMBL/GenBank/DDBJ databases">
        <authorList>
            <consortium name="Pathogen Informatics"/>
        </authorList>
    </citation>
    <scope>NUCLEOTIDE SEQUENCE [LARGE SCALE GENOMIC DNA]</scope>
    <source>
        <strain evidence="3">Lake Konstanz</strain>
    </source>
</reference>
<keyword evidence="1" id="KW-1133">Transmembrane helix</keyword>
<name>A0A0S4IX36_BODSA</name>
<gene>
    <name evidence="2" type="ORF">BSAL_78215</name>
</gene>
<proteinExistence type="predicted"/>
<organism evidence="2 3">
    <name type="scientific">Bodo saltans</name>
    <name type="common">Flagellated protozoan</name>
    <dbReference type="NCBI Taxonomy" id="75058"/>
    <lineage>
        <taxon>Eukaryota</taxon>
        <taxon>Discoba</taxon>
        <taxon>Euglenozoa</taxon>
        <taxon>Kinetoplastea</taxon>
        <taxon>Metakinetoplastina</taxon>
        <taxon>Eubodonida</taxon>
        <taxon>Bodonidae</taxon>
        <taxon>Bodo</taxon>
    </lineage>
</organism>
<keyword evidence="3" id="KW-1185">Reference proteome</keyword>
<keyword evidence="1" id="KW-0472">Membrane</keyword>
<sequence length="69" mass="7815">MCQSQKLSPPSCGLSSPEDSFSFFSSFFFFESSTATHKFYRARSAPLGTQCSCILLFLVFHLFSSVFFF</sequence>
<evidence type="ECO:0000256" key="1">
    <source>
        <dbReference type="SAM" id="Phobius"/>
    </source>
</evidence>
<protein>
    <submittedName>
        <fullName evidence="2">GPI-anchored surface protein, putative</fullName>
    </submittedName>
</protein>
<dbReference type="EMBL" id="CYKH01000767">
    <property type="protein sequence ID" value="CUG35947.1"/>
    <property type="molecule type" value="Genomic_DNA"/>
</dbReference>
<feature type="transmembrane region" description="Helical" evidence="1">
    <location>
        <begin position="47"/>
        <end position="68"/>
    </location>
</feature>
<evidence type="ECO:0000313" key="2">
    <source>
        <dbReference type="EMBL" id="CUG35947.1"/>
    </source>
</evidence>
<dbReference type="AlphaFoldDB" id="A0A0S4IX36"/>
<evidence type="ECO:0000313" key="3">
    <source>
        <dbReference type="Proteomes" id="UP000051952"/>
    </source>
</evidence>
<dbReference type="VEuPathDB" id="TriTrypDB:BSAL_78215"/>
<dbReference type="Proteomes" id="UP000051952">
    <property type="component" value="Unassembled WGS sequence"/>
</dbReference>
<keyword evidence="1" id="KW-0812">Transmembrane</keyword>